<dbReference type="AlphaFoldDB" id="A0A1E5VJI5"/>
<name>A0A1E5VJI5_9POAL</name>
<comment type="caution">
    <text evidence="2">The sequence shown here is derived from an EMBL/GenBank/DDBJ whole genome shotgun (WGS) entry which is preliminary data.</text>
</comment>
<dbReference type="EMBL" id="LWDX02037680">
    <property type="protein sequence ID" value="OEL25242.1"/>
    <property type="molecule type" value="Genomic_DNA"/>
</dbReference>
<reference evidence="2 3" key="1">
    <citation type="submission" date="2016-09" db="EMBL/GenBank/DDBJ databases">
        <title>The draft genome of Dichanthelium oligosanthes: A C3 panicoid grass species.</title>
        <authorList>
            <person name="Studer A.J."/>
            <person name="Schnable J.C."/>
            <person name="Brutnell T.P."/>
        </authorList>
    </citation>
    <scope>NUCLEOTIDE SEQUENCE [LARGE SCALE GENOMIC DNA]</scope>
    <source>
        <strain evidence="3">cv. Kellogg 1175</strain>
        <tissue evidence="2">Leaf</tissue>
    </source>
</reference>
<dbReference type="PANTHER" id="PTHR33696">
    <property type="entry name" value="T22J18.15-RELATED"/>
    <property type="match status" value="1"/>
</dbReference>
<dbReference type="PANTHER" id="PTHR33696:SF23">
    <property type="entry name" value="OS03G0674900 PROTEIN"/>
    <property type="match status" value="1"/>
</dbReference>
<proteinExistence type="predicted"/>
<organism evidence="2 3">
    <name type="scientific">Dichanthelium oligosanthes</name>
    <dbReference type="NCBI Taxonomy" id="888268"/>
    <lineage>
        <taxon>Eukaryota</taxon>
        <taxon>Viridiplantae</taxon>
        <taxon>Streptophyta</taxon>
        <taxon>Embryophyta</taxon>
        <taxon>Tracheophyta</taxon>
        <taxon>Spermatophyta</taxon>
        <taxon>Magnoliopsida</taxon>
        <taxon>Liliopsida</taxon>
        <taxon>Poales</taxon>
        <taxon>Poaceae</taxon>
        <taxon>PACMAD clade</taxon>
        <taxon>Panicoideae</taxon>
        <taxon>Panicodae</taxon>
        <taxon>Paniceae</taxon>
        <taxon>Dichantheliinae</taxon>
        <taxon>Dichanthelium</taxon>
    </lineage>
</organism>
<feature type="compositionally biased region" description="Low complexity" evidence="1">
    <location>
        <begin position="59"/>
        <end position="73"/>
    </location>
</feature>
<gene>
    <name evidence="2" type="ORF">BAE44_0013741</name>
</gene>
<protein>
    <submittedName>
        <fullName evidence="2">Uncharacterized protein</fullName>
    </submittedName>
</protein>
<sequence length="169" mass="17295">MKPGAVAAASWSGGTVAFSWEQEPGVSKQKPAEGKKPTAGAPGAEAVSRRTNPGDQKKAPAPAAVPAHPHLLRVPPPPGGPGAPGVSPHGKSSRPRSRRVRPRDDPFLAAYLACTDNGGNRTQRLLGWSGLGLGLGLGLRGFGLSCKTSCGAVEECVVRLAKIPGLDQD</sequence>
<evidence type="ECO:0000256" key="1">
    <source>
        <dbReference type="SAM" id="MobiDB-lite"/>
    </source>
</evidence>
<dbReference type="OrthoDB" id="745459at2759"/>
<feature type="compositionally biased region" description="Basic residues" evidence="1">
    <location>
        <begin position="91"/>
        <end position="101"/>
    </location>
</feature>
<accession>A0A1E5VJI5</accession>
<keyword evidence="3" id="KW-1185">Reference proteome</keyword>
<evidence type="ECO:0000313" key="2">
    <source>
        <dbReference type="EMBL" id="OEL25242.1"/>
    </source>
</evidence>
<feature type="region of interest" description="Disordered" evidence="1">
    <location>
        <begin position="1"/>
        <end position="104"/>
    </location>
</feature>
<dbReference type="Proteomes" id="UP000095767">
    <property type="component" value="Unassembled WGS sequence"/>
</dbReference>
<evidence type="ECO:0000313" key="3">
    <source>
        <dbReference type="Proteomes" id="UP000095767"/>
    </source>
</evidence>